<dbReference type="Pfam" id="PF14350">
    <property type="entry name" value="Beta_protein"/>
    <property type="match status" value="1"/>
</dbReference>
<dbReference type="Proteomes" id="UP001597024">
    <property type="component" value="Unassembled WGS sequence"/>
</dbReference>
<accession>A0ABW3DJS8</accession>
<comment type="caution">
    <text evidence="1">The sequence shown here is derived from an EMBL/GenBank/DDBJ whole genome shotgun (WGS) entry which is preliminary data.</text>
</comment>
<evidence type="ECO:0000313" key="2">
    <source>
        <dbReference type="Proteomes" id="UP001597024"/>
    </source>
</evidence>
<reference evidence="2" key="1">
    <citation type="journal article" date="2019" name="Int. J. Syst. Evol. Microbiol.">
        <title>The Global Catalogue of Microorganisms (GCM) 10K type strain sequencing project: providing services to taxonomists for standard genome sequencing and annotation.</title>
        <authorList>
            <consortium name="The Broad Institute Genomics Platform"/>
            <consortium name="The Broad Institute Genome Sequencing Center for Infectious Disease"/>
            <person name="Wu L."/>
            <person name="Ma J."/>
        </authorList>
    </citation>
    <scope>NUCLEOTIDE SEQUENCE [LARGE SCALE GENOMIC DNA]</scope>
    <source>
        <strain evidence="2">CCUG 62974</strain>
    </source>
</reference>
<protein>
    <submittedName>
        <fullName evidence="1">Beta family protein</fullName>
    </submittedName>
</protein>
<gene>
    <name evidence="1" type="ORF">ACFQ08_06080</name>
</gene>
<keyword evidence="2" id="KW-1185">Reference proteome</keyword>
<organism evidence="1 2">
    <name type="scientific">Streptosporangium algeriense</name>
    <dbReference type="NCBI Taxonomy" id="1682748"/>
    <lineage>
        <taxon>Bacteria</taxon>
        <taxon>Bacillati</taxon>
        <taxon>Actinomycetota</taxon>
        <taxon>Actinomycetes</taxon>
        <taxon>Streptosporangiales</taxon>
        <taxon>Streptosporangiaceae</taxon>
        <taxon>Streptosporangium</taxon>
    </lineage>
</organism>
<dbReference type="EMBL" id="JBHTHX010000116">
    <property type="protein sequence ID" value="MFD0884118.1"/>
    <property type="molecule type" value="Genomic_DNA"/>
</dbReference>
<name>A0ABW3DJS8_9ACTN</name>
<evidence type="ECO:0000313" key="1">
    <source>
        <dbReference type="EMBL" id="MFD0884118.1"/>
    </source>
</evidence>
<proteinExistence type="predicted"/>
<sequence length="344" mass="37228">MTIYAPILKGRAGEFEALQHASSSTLANIQPVIELLSEGVEAIDTDKLIHTFIKRIPGGTVVGVDPVHLSPAEQAGSSFRIVAEALQQSGIPIRPVVRIEDAEETHFVAREVAQLHSQGTVLRLGSVDHDPDQGLLEQAVLRTLPALGVTEEETDLLIDYGEVSSVRDIERIIPVATEIITWSQTRPWRSITLAAGAFPDSISTLPADEASVLPRFDAMLWSAVKQRSAVTDLGFGDYGVAHPAPSKGAARSPMPNLRYTTSDTWTVYRQATPKELGNERFYEICSKVIGALDWVGEDYSWGDGKIAQCAERASGPGNATKWRAYGTSHHLAVVTGRLATLGEP</sequence>
<dbReference type="InterPro" id="IPR025683">
    <property type="entry name" value="Protein_beta"/>
</dbReference>